<dbReference type="GO" id="GO:0005765">
    <property type="term" value="C:lysosomal membrane"/>
    <property type="evidence" value="ECO:0007669"/>
    <property type="project" value="TreeGrafter"/>
</dbReference>
<evidence type="ECO:0000256" key="7">
    <source>
        <dbReference type="PROSITE-ProRule" id="PRU00740"/>
    </source>
</evidence>
<dbReference type="PANTHER" id="PTHR11506:SF35">
    <property type="entry name" value="LYSOSOME-ASSOCIATED MEMBRANE GLYCOPROTEIN 5"/>
    <property type="match status" value="1"/>
</dbReference>
<dbReference type="EMBL" id="UZAG01002614">
    <property type="protein sequence ID" value="VDO13804.1"/>
    <property type="molecule type" value="Genomic_DNA"/>
</dbReference>
<evidence type="ECO:0000313" key="10">
    <source>
        <dbReference type="Proteomes" id="UP000280834"/>
    </source>
</evidence>
<gene>
    <name evidence="9" type="ORF">BTMF_LOCUS2996</name>
</gene>
<evidence type="ECO:0000313" key="11">
    <source>
        <dbReference type="WBParaSite" id="BTMF_0000369201-mRNA-1"/>
    </source>
</evidence>
<sequence>MTVGMASMFLLVFFVVYGPIVACDHYFVKDTDNTSCIIMDSNITGVLHYTKSDNSTEQFKFNISGRGDGSCKGTQHIYISFNSPVGLKNSTLAIHFKQKDDSFLISNFTLAVYFEQKLNSTESLHMYLMDKHAELDVSASSNGAYKCSETILSFEGGSAVTLHNVRLTAYAHFNTTEFPENQVAVTEYNICQLDVRTSDLVPIVVGVCLAALVII</sequence>
<dbReference type="PROSITE" id="PS51407">
    <property type="entry name" value="LAMP_3"/>
    <property type="match status" value="1"/>
</dbReference>
<evidence type="ECO:0000256" key="4">
    <source>
        <dbReference type="ARBA" id="ARBA00022989"/>
    </source>
</evidence>
<evidence type="ECO:0000313" key="9">
    <source>
        <dbReference type="EMBL" id="VDO13804.1"/>
    </source>
</evidence>
<dbReference type="AlphaFoldDB" id="A0A0R3QBG7"/>
<keyword evidence="4" id="KW-1133">Transmembrane helix</keyword>
<proteinExistence type="inferred from homology"/>
<comment type="subcellular location">
    <subcellularLocation>
        <location evidence="1">Cell membrane</location>
        <topology evidence="1">Single-pass type I membrane protein</topology>
    </subcellularLocation>
    <subcellularLocation>
        <location evidence="7">Membrane</location>
        <topology evidence="7">Single-pass type I membrane protein</topology>
    </subcellularLocation>
</comment>
<dbReference type="Proteomes" id="UP000280834">
    <property type="component" value="Unassembled WGS sequence"/>
</dbReference>
<evidence type="ECO:0000256" key="6">
    <source>
        <dbReference type="ARBA" id="ARBA00023180"/>
    </source>
</evidence>
<keyword evidence="10" id="KW-1185">Reference proteome</keyword>
<organism evidence="11">
    <name type="scientific">Brugia timori</name>
    <dbReference type="NCBI Taxonomy" id="42155"/>
    <lineage>
        <taxon>Eukaryota</taxon>
        <taxon>Metazoa</taxon>
        <taxon>Ecdysozoa</taxon>
        <taxon>Nematoda</taxon>
        <taxon>Chromadorea</taxon>
        <taxon>Rhabditida</taxon>
        <taxon>Spirurina</taxon>
        <taxon>Spiruromorpha</taxon>
        <taxon>Filarioidea</taxon>
        <taxon>Onchocercidae</taxon>
        <taxon>Brugia</taxon>
    </lineage>
</organism>
<dbReference type="Gene3D" id="2.40.160.110">
    <property type="match status" value="1"/>
</dbReference>
<evidence type="ECO:0000256" key="2">
    <source>
        <dbReference type="ARBA" id="ARBA00022692"/>
    </source>
</evidence>
<name>A0A0R3QBG7_9BILA</name>
<reference evidence="11" key="1">
    <citation type="submission" date="2017-02" db="UniProtKB">
        <authorList>
            <consortium name="WormBaseParasite"/>
        </authorList>
    </citation>
    <scope>IDENTIFICATION</scope>
</reference>
<dbReference type="GO" id="GO:0005886">
    <property type="term" value="C:plasma membrane"/>
    <property type="evidence" value="ECO:0007669"/>
    <property type="project" value="TreeGrafter"/>
</dbReference>
<evidence type="ECO:0000256" key="3">
    <source>
        <dbReference type="ARBA" id="ARBA00022729"/>
    </source>
</evidence>
<dbReference type="WBParaSite" id="BTMF_0000369201-mRNA-1">
    <property type="protein sequence ID" value="BTMF_0000369201-mRNA-1"/>
    <property type="gene ID" value="BTMF_0000369201"/>
</dbReference>
<dbReference type="PANTHER" id="PTHR11506">
    <property type="entry name" value="LYSOSOME-ASSOCIATED MEMBRANE GLYCOPROTEIN"/>
    <property type="match status" value="1"/>
</dbReference>
<feature type="chain" id="PRO_5043130608" evidence="8">
    <location>
        <begin position="23"/>
        <end position="215"/>
    </location>
</feature>
<evidence type="ECO:0000256" key="8">
    <source>
        <dbReference type="SAM" id="SignalP"/>
    </source>
</evidence>
<reference evidence="9 10" key="2">
    <citation type="submission" date="2018-11" db="EMBL/GenBank/DDBJ databases">
        <authorList>
            <consortium name="Pathogen Informatics"/>
        </authorList>
    </citation>
    <scope>NUCLEOTIDE SEQUENCE [LARGE SCALE GENOMIC DNA]</scope>
</reference>
<comment type="similarity">
    <text evidence="7">Belongs to the LAMP family.</text>
</comment>
<feature type="signal peptide" evidence="8">
    <location>
        <begin position="1"/>
        <end position="22"/>
    </location>
</feature>
<dbReference type="GO" id="GO:0072594">
    <property type="term" value="P:establishment of protein localization to organelle"/>
    <property type="evidence" value="ECO:0007669"/>
    <property type="project" value="TreeGrafter"/>
</dbReference>
<keyword evidence="2 7" id="KW-0812">Transmembrane</keyword>
<comment type="caution">
    <text evidence="7">Lacks conserved residue(s) required for the propagation of feature annotation.</text>
</comment>
<keyword evidence="5 7" id="KW-0472">Membrane</keyword>
<keyword evidence="3 8" id="KW-0732">Signal</keyword>
<keyword evidence="6" id="KW-0325">Glycoprotein</keyword>
<evidence type="ECO:0000256" key="5">
    <source>
        <dbReference type="ARBA" id="ARBA00023136"/>
    </source>
</evidence>
<dbReference type="GO" id="GO:0031902">
    <property type="term" value="C:late endosome membrane"/>
    <property type="evidence" value="ECO:0007669"/>
    <property type="project" value="TreeGrafter"/>
</dbReference>
<accession>A0A0R3QBG7</accession>
<evidence type="ECO:0000256" key="1">
    <source>
        <dbReference type="ARBA" id="ARBA00004251"/>
    </source>
</evidence>
<protein>
    <submittedName>
        <fullName evidence="11">CUB domain-containing protein</fullName>
    </submittedName>
</protein>
<dbReference type="STRING" id="42155.A0A0R3QBG7"/>
<dbReference type="InterPro" id="IPR002000">
    <property type="entry name" value="Lysosome-assoc_membr_glycop"/>
</dbReference>